<dbReference type="InterPro" id="IPR019068">
    <property type="entry name" value="Restrct_endonuc_II_MjaI"/>
</dbReference>
<dbReference type="EMBL" id="DRQG01000054">
    <property type="protein sequence ID" value="HGY55201.1"/>
    <property type="molecule type" value="Genomic_DNA"/>
</dbReference>
<dbReference type="GO" id="GO:0003677">
    <property type="term" value="F:DNA binding"/>
    <property type="evidence" value="ECO:0007669"/>
    <property type="project" value="InterPro"/>
</dbReference>
<keyword evidence="1" id="KW-0540">Nuclease</keyword>
<gene>
    <name evidence="1" type="ORF">ENK44_05860</name>
</gene>
<dbReference type="AlphaFoldDB" id="A0A7V4WVC3"/>
<reference evidence="1" key="1">
    <citation type="journal article" date="2020" name="mSystems">
        <title>Genome- and Community-Level Interaction Insights into Carbon Utilization and Element Cycling Functions of Hydrothermarchaeota in Hydrothermal Sediment.</title>
        <authorList>
            <person name="Zhou Z."/>
            <person name="Liu Y."/>
            <person name="Xu W."/>
            <person name="Pan J."/>
            <person name="Luo Z.H."/>
            <person name="Li M."/>
        </authorList>
    </citation>
    <scope>NUCLEOTIDE SEQUENCE [LARGE SCALE GENOMIC DNA]</scope>
    <source>
        <strain evidence="1">HyVt-577</strain>
    </source>
</reference>
<protein>
    <submittedName>
        <fullName evidence="1">MjaI family restriction endonuclease</fullName>
    </submittedName>
</protein>
<accession>A0A7V4WVC3</accession>
<dbReference type="Proteomes" id="UP000885779">
    <property type="component" value="Unassembled WGS sequence"/>
</dbReference>
<evidence type="ECO:0000313" key="1">
    <source>
        <dbReference type="EMBL" id="HGY55201.1"/>
    </source>
</evidence>
<comment type="caution">
    <text evidence="1">The sequence shown here is derived from an EMBL/GenBank/DDBJ whole genome shotgun (WGS) entry which is preliminary data.</text>
</comment>
<keyword evidence="1" id="KW-0255">Endonuclease</keyword>
<proteinExistence type="predicted"/>
<keyword evidence="1" id="KW-0378">Hydrolase</keyword>
<sequence length="196" mass="22543">MKTRFKIPFDEVKELLGTEKFEFPKYSTQILNLANQNAQGTRPSVVGQMSELIQEFSGQSVAEWEKWYIKRHPDAIEKASQKIKEMIENFKSVIDLIDDEMITNWVKDLVIIKTFIGLKFQEAILSKIASRIKTTYKLATPDEESKGIDGFIGNQPVSIKPETYKSKMSLQEKIDVKFIFYNKTKNGIIVNIEGLL</sequence>
<dbReference type="GO" id="GO:0009307">
    <property type="term" value="P:DNA restriction-modification system"/>
    <property type="evidence" value="ECO:0007669"/>
    <property type="project" value="InterPro"/>
</dbReference>
<dbReference type="Pfam" id="PF09568">
    <property type="entry name" value="RE_MjaI"/>
    <property type="match status" value="1"/>
</dbReference>
<name>A0A7V4WVC3_CALAY</name>
<dbReference type="GO" id="GO:0009036">
    <property type="term" value="F:type II site-specific deoxyribonuclease activity"/>
    <property type="evidence" value="ECO:0007669"/>
    <property type="project" value="InterPro"/>
</dbReference>
<organism evidence="1">
    <name type="scientific">Caldithrix abyssi</name>
    <dbReference type="NCBI Taxonomy" id="187145"/>
    <lineage>
        <taxon>Bacteria</taxon>
        <taxon>Pseudomonadati</taxon>
        <taxon>Calditrichota</taxon>
        <taxon>Calditrichia</taxon>
        <taxon>Calditrichales</taxon>
        <taxon>Calditrichaceae</taxon>
        <taxon>Caldithrix</taxon>
    </lineage>
</organism>